<dbReference type="RefSeq" id="WP_345274112.1">
    <property type="nucleotide sequence ID" value="NZ_BAABJH010000002.1"/>
</dbReference>
<comment type="caution">
    <text evidence="1">The sequence shown here is derived from an EMBL/GenBank/DDBJ whole genome shotgun (WGS) entry which is preliminary data.</text>
</comment>
<sequence>MNLKRLNSQLLFIGGAGNIRKDNLSAVKEAEYRQKLEEAIRIGYGILKKWRKFRCCQKKQPWSLIPKEYLEFL</sequence>
<protein>
    <submittedName>
        <fullName evidence="1">Uncharacterized protein</fullName>
    </submittedName>
</protein>
<proteinExistence type="predicted"/>
<evidence type="ECO:0000313" key="2">
    <source>
        <dbReference type="Proteomes" id="UP001500433"/>
    </source>
</evidence>
<keyword evidence="2" id="KW-1185">Reference proteome</keyword>
<accession>A0ABP9F7H8</accession>
<evidence type="ECO:0000313" key="1">
    <source>
        <dbReference type="EMBL" id="GAA4896119.1"/>
    </source>
</evidence>
<dbReference type="Proteomes" id="UP001500433">
    <property type="component" value="Unassembled WGS sequence"/>
</dbReference>
<dbReference type="EMBL" id="BAABJH010000002">
    <property type="protein sequence ID" value="GAA4896119.1"/>
    <property type="molecule type" value="Genomic_DNA"/>
</dbReference>
<gene>
    <name evidence="1" type="ORF">GCM10023311_21130</name>
</gene>
<reference evidence="2" key="1">
    <citation type="journal article" date="2019" name="Int. J. Syst. Evol. Microbiol.">
        <title>The Global Catalogue of Microorganisms (GCM) 10K type strain sequencing project: providing services to taxonomists for standard genome sequencing and annotation.</title>
        <authorList>
            <consortium name="The Broad Institute Genomics Platform"/>
            <consortium name="The Broad Institute Genome Sequencing Center for Infectious Disease"/>
            <person name="Wu L."/>
            <person name="Ma J."/>
        </authorList>
    </citation>
    <scope>NUCLEOTIDE SEQUENCE [LARGE SCALE GENOMIC DNA]</scope>
    <source>
        <strain evidence="2">JCM 18274</strain>
    </source>
</reference>
<organism evidence="1 2">
    <name type="scientific">Flaviramulus aquimarinus</name>
    <dbReference type="NCBI Taxonomy" id="1170456"/>
    <lineage>
        <taxon>Bacteria</taxon>
        <taxon>Pseudomonadati</taxon>
        <taxon>Bacteroidota</taxon>
        <taxon>Flavobacteriia</taxon>
        <taxon>Flavobacteriales</taxon>
        <taxon>Flavobacteriaceae</taxon>
        <taxon>Flaviramulus</taxon>
    </lineage>
</organism>
<name>A0ABP9F7H8_9FLAO</name>